<dbReference type="Proteomes" id="UP000077628">
    <property type="component" value="Unassembled WGS sequence"/>
</dbReference>
<comment type="similarity">
    <text evidence="1">Belongs to the 4-hydroxybenzoyl-CoA thioesterase family.</text>
</comment>
<dbReference type="PANTHER" id="PTHR31793:SF27">
    <property type="entry name" value="NOVEL THIOESTERASE SUPERFAMILY DOMAIN AND SAPOSIN A-TYPE DOMAIN CONTAINING PROTEIN (0610012H03RIK)"/>
    <property type="match status" value="1"/>
</dbReference>
<dbReference type="InterPro" id="IPR050563">
    <property type="entry name" value="4-hydroxybenzoyl-CoA_TE"/>
</dbReference>
<dbReference type="RefSeq" id="WP_064024339.1">
    <property type="nucleotide sequence ID" value="NZ_LUUK01000016.1"/>
</dbReference>
<gene>
    <name evidence="3" type="ORF">A1355_17955</name>
</gene>
<evidence type="ECO:0000313" key="4">
    <source>
        <dbReference type="Proteomes" id="UP000077628"/>
    </source>
</evidence>
<evidence type="ECO:0000313" key="3">
    <source>
        <dbReference type="EMBL" id="OAI28022.1"/>
    </source>
</evidence>
<evidence type="ECO:0000256" key="1">
    <source>
        <dbReference type="ARBA" id="ARBA00005953"/>
    </source>
</evidence>
<dbReference type="Pfam" id="PF13279">
    <property type="entry name" value="4HBT_2"/>
    <property type="match status" value="1"/>
</dbReference>
<sequence>MTKSVLEAEVAIDIPFHDVDMMAVAWHGHYCKYFEVARCALLDKIAYNYPQMRDSGFAWPLVDIRIRYVKPARFGQRVLVRARLSEWEHRLKIDYLILDQASGDRLTKGYSVQVAVDLNSGELCWQSPPVLLAKLGLVSPCSD</sequence>
<dbReference type="GO" id="GO:0047617">
    <property type="term" value="F:fatty acyl-CoA hydrolase activity"/>
    <property type="evidence" value="ECO:0007669"/>
    <property type="project" value="TreeGrafter"/>
</dbReference>
<accession>A0A177PDA3</accession>
<dbReference type="PANTHER" id="PTHR31793">
    <property type="entry name" value="4-HYDROXYBENZOYL-COA THIOESTERASE FAMILY MEMBER"/>
    <property type="match status" value="1"/>
</dbReference>
<dbReference type="OrthoDB" id="9800856at2"/>
<dbReference type="STRING" id="702114.A1355_17955"/>
<proteinExistence type="inferred from homology"/>
<dbReference type="AlphaFoldDB" id="A0A177PDA3"/>
<protein>
    <submittedName>
        <fullName evidence="3">4-hydroxybenzoyl-CoA thioesterase</fullName>
    </submittedName>
</protein>
<organism evidence="3 4">
    <name type="scientific">Methylomonas koyamae</name>
    <dbReference type="NCBI Taxonomy" id="702114"/>
    <lineage>
        <taxon>Bacteria</taxon>
        <taxon>Pseudomonadati</taxon>
        <taxon>Pseudomonadota</taxon>
        <taxon>Gammaproteobacteria</taxon>
        <taxon>Methylococcales</taxon>
        <taxon>Methylococcaceae</taxon>
        <taxon>Methylomonas</taxon>
    </lineage>
</organism>
<dbReference type="InterPro" id="IPR029069">
    <property type="entry name" value="HotDog_dom_sf"/>
</dbReference>
<name>A0A177PDA3_9GAMM</name>
<keyword evidence="4" id="KW-1185">Reference proteome</keyword>
<dbReference type="EMBL" id="LUUK01000016">
    <property type="protein sequence ID" value="OAI28022.1"/>
    <property type="molecule type" value="Genomic_DNA"/>
</dbReference>
<dbReference type="SUPFAM" id="SSF54637">
    <property type="entry name" value="Thioesterase/thiol ester dehydrase-isomerase"/>
    <property type="match status" value="1"/>
</dbReference>
<reference evidence="4" key="1">
    <citation type="submission" date="2016-03" db="EMBL/GenBank/DDBJ databases">
        <authorList>
            <person name="Heylen K."/>
            <person name="De Vos P."/>
            <person name="Vekeman B."/>
        </authorList>
    </citation>
    <scope>NUCLEOTIDE SEQUENCE [LARGE SCALE GENOMIC DNA]</scope>
    <source>
        <strain evidence="4">R-45383</strain>
    </source>
</reference>
<comment type="caution">
    <text evidence="3">The sequence shown here is derived from an EMBL/GenBank/DDBJ whole genome shotgun (WGS) entry which is preliminary data.</text>
</comment>
<keyword evidence="2" id="KW-0378">Hydrolase</keyword>
<dbReference type="CDD" id="cd00586">
    <property type="entry name" value="4HBT"/>
    <property type="match status" value="1"/>
</dbReference>
<evidence type="ECO:0000256" key="2">
    <source>
        <dbReference type="ARBA" id="ARBA00022801"/>
    </source>
</evidence>
<dbReference type="Gene3D" id="3.10.129.10">
    <property type="entry name" value="Hotdog Thioesterase"/>
    <property type="match status" value="1"/>
</dbReference>